<name>A0A2S5AF18_9FLAO</name>
<proteinExistence type="predicted"/>
<dbReference type="EMBL" id="PQVG01000001">
    <property type="protein sequence ID" value="POY41148.1"/>
    <property type="molecule type" value="Genomic_DNA"/>
</dbReference>
<dbReference type="OrthoDB" id="983143at2"/>
<dbReference type="InterPro" id="IPR008969">
    <property type="entry name" value="CarboxyPept-like_regulatory"/>
</dbReference>
<feature type="signal peptide" evidence="1">
    <location>
        <begin position="1"/>
        <end position="18"/>
    </location>
</feature>
<protein>
    <recommendedName>
        <fullName evidence="4">Carboxypeptidase-like regulatory domain-containing protein</fullName>
    </recommendedName>
</protein>
<sequence length="828" mass="95318">MKNFYLLLFLLVSFFSFAQIRGTITDNKGIPLSLVTVLEENTYNGTSSNEKGNYELNIKKTGNHTLVFQYLGYKTQKITVTIDQFPFTQNIKLVEENLSLSEVVINSKDNPANAVIRHAIKSKKENSEKTARFKADFYSRGIFKVKDLPKKILGQKIGDLDGAVDSTGTGIIYLSETVSKIIFEKPDNLKERIIASKISGDNKGFSYNTARSTIYDFYDNTLDFNSKMISPIADNAFNYYKYKLEGTFQDENNLMINKIKVIAKRDAEPVFEGYIYIVEDSWAIYAVDLDIKGYRMHQEFVDVMKLKQNFSYNKNNRIWAKTTQSLEFSAGIFGIKFNGKFSYVYSNYEFEKAFAKKTFTNEIVSFEDNSNKKDTLFWNKIRPIPLTLEENTDYIKKDSVHTVRNSKKYLDSIDKKDNKFKFLSPITGYSWKNSYQKKSFRYDGLLNLSSLSFNTVQGWNLDSGFSFRNWKQQEEKGKSTSISTKFNYGFSDDRLRVTADYYHRFNNQNYATLSVFGGTKVNQFNPEEPISSFINTVSTLFFEDNYMKLYNKEFAGATYGQDVGNNFYLKGTLEYQQRKPLFNTTDYTFIKSDDVYSSNNPLLPDDNLTPAIEQHHLTKASVFAKINFGNKYISRPDGKLNIRNYDYPTLTFGYENAFASNESKYEYQLITGQVRYDFDAGNKGTLGTNLKAGTFIHGDNISFVDYKHFNGNRTHVGTSDRYLNVFNLMPYYSNSTNKSYFEAHLEHNDKGYIMNKIPLLNKLNSTLVLGFHSLAVPDTKPYTEFTVGLDNLGFGKLKVFRFDYVHSFQNGIQENGVVFGLKILNVLE</sequence>
<organism evidence="2 3">
    <name type="scientific">Flavobacterium alvei</name>
    <dbReference type="NCBI Taxonomy" id="2080416"/>
    <lineage>
        <taxon>Bacteria</taxon>
        <taxon>Pseudomonadati</taxon>
        <taxon>Bacteroidota</taxon>
        <taxon>Flavobacteriia</taxon>
        <taxon>Flavobacteriales</taxon>
        <taxon>Flavobacteriaceae</taxon>
        <taxon>Flavobacterium</taxon>
    </lineage>
</organism>
<dbReference type="RefSeq" id="WP_103804154.1">
    <property type="nucleotide sequence ID" value="NZ_PQVG01000001.1"/>
</dbReference>
<keyword evidence="1" id="KW-0732">Signal</keyword>
<gene>
    <name evidence="2" type="ORF">C3L50_01070</name>
</gene>
<dbReference type="Pfam" id="PF13715">
    <property type="entry name" value="CarbopepD_reg_2"/>
    <property type="match status" value="1"/>
</dbReference>
<dbReference type="SUPFAM" id="SSF49464">
    <property type="entry name" value="Carboxypeptidase regulatory domain-like"/>
    <property type="match status" value="1"/>
</dbReference>
<accession>A0A2S5AF18</accession>
<evidence type="ECO:0000256" key="1">
    <source>
        <dbReference type="SAM" id="SignalP"/>
    </source>
</evidence>
<evidence type="ECO:0008006" key="4">
    <source>
        <dbReference type="Google" id="ProtNLM"/>
    </source>
</evidence>
<evidence type="ECO:0000313" key="3">
    <source>
        <dbReference type="Proteomes" id="UP000237310"/>
    </source>
</evidence>
<reference evidence="2 3" key="1">
    <citation type="submission" date="2018-01" db="EMBL/GenBank/DDBJ databases">
        <authorList>
            <person name="Gaut B.S."/>
            <person name="Morton B.R."/>
            <person name="Clegg M.T."/>
            <person name="Duvall M.R."/>
        </authorList>
    </citation>
    <scope>NUCLEOTIDE SEQUENCE [LARGE SCALE GENOMIC DNA]</scope>
    <source>
        <strain evidence="2 3">HR-AY</strain>
    </source>
</reference>
<dbReference type="Pfam" id="PF18939">
    <property type="entry name" value="DUF5686"/>
    <property type="match status" value="1"/>
</dbReference>
<dbReference type="Gene3D" id="2.60.40.1120">
    <property type="entry name" value="Carboxypeptidase-like, regulatory domain"/>
    <property type="match status" value="1"/>
</dbReference>
<feature type="chain" id="PRO_5015502985" description="Carboxypeptidase-like regulatory domain-containing protein" evidence="1">
    <location>
        <begin position="19"/>
        <end position="828"/>
    </location>
</feature>
<comment type="caution">
    <text evidence="2">The sequence shown here is derived from an EMBL/GenBank/DDBJ whole genome shotgun (WGS) entry which is preliminary data.</text>
</comment>
<evidence type="ECO:0000313" key="2">
    <source>
        <dbReference type="EMBL" id="POY41148.1"/>
    </source>
</evidence>
<dbReference type="InterPro" id="IPR043741">
    <property type="entry name" value="DUF5686"/>
</dbReference>
<keyword evidence="3" id="KW-1185">Reference proteome</keyword>
<dbReference type="AlphaFoldDB" id="A0A2S5AF18"/>
<dbReference type="Proteomes" id="UP000237310">
    <property type="component" value="Unassembled WGS sequence"/>
</dbReference>